<keyword evidence="1" id="KW-0812">Transmembrane</keyword>
<keyword evidence="1" id="KW-1133">Transmembrane helix</keyword>
<name>A1ZTJ3_MICM2</name>
<keyword evidence="3" id="KW-1185">Reference proteome</keyword>
<evidence type="ECO:0000313" key="2">
    <source>
        <dbReference type="EMBL" id="EAY26253.1"/>
    </source>
</evidence>
<comment type="caution">
    <text evidence="2">The sequence shown here is derived from an EMBL/GenBank/DDBJ whole genome shotgun (WGS) entry which is preliminary data.</text>
</comment>
<dbReference type="AlphaFoldDB" id="A1ZTJ3"/>
<dbReference type="Proteomes" id="UP000004095">
    <property type="component" value="Unassembled WGS sequence"/>
</dbReference>
<feature type="transmembrane region" description="Helical" evidence="1">
    <location>
        <begin position="15"/>
        <end position="35"/>
    </location>
</feature>
<reference evidence="2 3" key="1">
    <citation type="submission" date="2007-01" db="EMBL/GenBank/DDBJ databases">
        <authorList>
            <person name="Haygood M."/>
            <person name="Podell S."/>
            <person name="Anderson C."/>
            <person name="Hopkinson B."/>
            <person name="Roe K."/>
            <person name="Barbeau K."/>
            <person name="Gaasterland T."/>
            <person name="Ferriera S."/>
            <person name="Johnson J."/>
            <person name="Kravitz S."/>
            <person name="Beeson K."/>
            <person name="Sutton G."/>
            <person name="Rogers Y.-H."/>
            <person name="Friedman R."/>
            <person name="Frazier M."/>
            <person name="Venter J.C."/>
        </authorList>
    </citation>
    <scope>NUCLEOTIDE SEQUENCE [LARGE SCALE GENOMIC DNA]</scope>
    <source>
        <strain evidence="2 3">ATCC 23134</strain>
    </source>
</reference>
<organism evidence="2 3">
    <name type="scientific">Microscilla marina ATCC 23134</name>
    <dbReference type="NCBI Taxonomy" id="313606"/>
    <lineage>
        <taxon>Bacteria</taxon>
        <taxon>Pseudomonadati</taxon>
        <taxon>Bacteroidota</taxon>
        <taxon>Cytophagia</taxon>
        <taxon>Cytophagales</taxon>
        <taxon>Microscillaceae</taxon>
        <taxon>Microscilla</taxon>
    </lineage>
</organism>
<sequence>MGDYLPIVAKIDKTFFIPLYWLNNYYYLCFTKLLYQKKKV</sequence>
<accession>A1ZTJ3</accession>
<evidence type="ECO:0000313" key="3">
    <source>
        <dbReference type="Proteomes" id="UP000004095"/>
    </source>
</evidence>
<gene>
    <name evidence="2" type="ORF">M23134_01575</name>
</gene>
<proteinExistence type="predicted"/>
<evidence type="ECO:0000256" key="1">
    <source>
        <dbReference type="SAM" id="Phobius"/>
    </source>
</evidence>
<protein>
    <submittedName>
        <fullName evidence="2">Uncharacterized protein</fullName>
    </submittedName>
</protein>
<keyword evidence="1" id="KW-0472">Membrane</keyword>
<dbReference type="EMBL" id="AAWS01000036">
    <property type="protein sequence ID" value="EAY26253.1"/>
    <property type="molecule type" value="Genomic_DNA"/>
</dbReference>